<dbReference type="InterPro" id="IPR046886">
    <property type="entry name" value="RsmE_MTase_dom"/>
</dbReference>
<dbReference type="NCBIfam" id="TIGR00046">
    <property type="entry name" value="RsmE family RNA methyltransferase"/>
    <property type="match status" value="1"/>
</dbReference>
<reference evidence="12 13" key="1">
    <citation type="submission" date="2017-03" db="EMBL/GenBank/DDBJ databases">
        <authorList>
            <person name="Afonso C.L."/>
            <person name="Miller P.J."/>
            <person name="Scott M.A."/>
            <person name="Spackman E."/>
            <person name="Goraichik I."/>
            <person name="Dimitrov K.M."/>
            <person name="Suarez D.L."/>
            <person name="Swayne D.E."/>
        </authorList>
    </citation>
    <scope>NUCLEOTIDE SEQUENCE [LARGE SCALE GENOMIC DNA]</scope>
    <source>
        <strain evidence="12">SB41UT1</strain>
    </source>
</reference>
<dbReference type="GO" id="GO:0070042">
    <property type="term" value="F:rRNA (uridine-N3-)-methyltransferase activity"/>
    <property type="evidence" value="ECO:0007669"/>
    <property type="project" value="TreeGrafter"/>
</dbReference>
<dbReference type="SUPFAM" id="SSF75217">
    <property type="entry name" value="alpha/beta knot"/>
    <property type="match status" value="1"/>
</dbReference>
<evidence type="ECO:0000256" key="8">
    <source>
        <dbReference type="ARBA" id="ARBA00025699"/>
    </source>
</evidence>
<dbReference type="InterPro" id="IPR006700">
    <property type="entry name" value="RsmE"/>
</dbReference>
<evidence type="ECO:0000313" key="12">
    <source>
        <dbReference type="EMBL" id="SMA35868.1"/>
    </source>
</evidence>
<evidence type="ECO:0000256" key="7">
    <source>
        <dbReference type="ARBA" id="ARBA00022691"/>
    </source>
</evidence>
<dbReference type="PIRSF" id="PIRSF015601">
    <property type="entry name" value="MTase_slr0722"/>
    <property type="match status" value="1"/>
</dbReference>
<comment type="similarity">
    <text evidence="2 10">Belongs to the RNA methyltransferase RsmE family.</text>
</comment>
<sequence length="241" mass="27053">MNLLLLESGDIVKPVDATPGRAVISGRRLTHVQDVHKAEVGDTLRVGELNGEMGTATIVRLEKDELELEYTLGTPPPAPLEIMVLLALPRPKMLKRTFQTLAAMGVKRIVLMNTYRVEKSYWQTPWLKPEAIREQLILGLEQARDTVMPEVILEKRFKPFVEDRLTEMTVGMRKLVAHPVSDVECPRQLSEPAVLAIGPEGGFIPYEVERLVEFGFECVHLGQRILRVETAVPVLLSRLSS</sequence>
<keyword evidence="7 10" id="KW-0949">S-adenosyl-L-methionine</keyword>
<keyword evidence="13" id="KW-1185">Reference proteome</keyword>
<dbReference type="Gene3D" id="3.40.1280.10">
    <property type="match status" value="1"/>
</dbReference>
<evidence type="ECO:0000256" key="5">
    <source>
        <dbReference type="ARBA" id="ARBA00022603"/>
    </source>
</evidence>
<feature type="domain" description="Ribosomal RNA small subunit methyltransferase E methyltransferase" evidence="11">
    <location>
        <begin position="77"/>
        <end position="239"/>
    </location>
</feature>
<dbReference type="OrthoDB" id="9815641at2"/>
<dbReference type="CDD" id="cd18084">
    <property type="entry name" value="RsmE-like"/>
    <property type="match status" value="1"/>
</dbReference>
<comment type="function">
    <text evidence="8 10">Specifically methylates the N3 position of the uracil ring of uridine 1498 (m3U1498) in 16S rRNA. Acts on the fully assembled 30S ribosomal subunit.</text>
</comment>
<evidence type="ECO:0000256" key="4">
    <source>
        <dbReference type="ARBA" id="ARBA00022552"/>
    </source>
</evidence>
<dbReference type="InterPro" id="IPR029028">
    <property type="entry name" value="Alpha/beta_knot_MTases"/>
</dbReference>
<dbReference type="EMBL" id="FWPT01000001">
    <property type="protein sequence ID" value="SMA35868.1"/>
    <property type="molecule type" value="Genomic_DNA"/>
</dbReference>
<gene>
    <name evidence="12" type="ORF">EHSB41UT_00570</name>
</gene>
<comment type="subcellular location">
    <subcellularLocation>
        <location evidence="1 10">Cytoplasm</location>
    </subcellularLocation>
</comment>
<proteinExistence type="inferred from homology"/>
<dbReference type="EC" id="2.1.1.193" evidence="10"/>
<keyword evidence="3 10" id="KW-0963">Cytoplasm</keyword>
<dbReference type="GO" id="GO:0005737">
    <property type="term" value="C:cytoplasm"/>
    <property type="evidence" value="ECO:0007669"/>
    <property type="project" value="UniProtKB-SubCell"/>
</dbReference>
<name>A0A1X7AEX8_9GAMM</name>
<dbReference type="Proteomes" id="UP000196573">
    <property type="component" value="Unassembled WGS sequence"/>
</dbReference>
<evidence type="ECO:0000256" key="6">
    <source>
        <dbReference type="ARBA" id="ARBA00022679"/>
    </source>
</evidence>
<evidence type="ECO:0000256" key="9">
    <source>
        <dbReference type="ARBA" id="ARBA00047944"/>
    </source>
</evidence>
<dbReference type="GO" id="GO:0070475">
    <property type="term" value="P:rRNA base methylation"/>
    <property type="evidence" value="ECO:0007669"/>
    <property type="project" value="TreeGrafter"/>
</dbReference>
<dbReference type="PANTHER" id="PTHR30027">
    <property type="entry name" value="RIBOSOMAL RNA SMALL SUBUNIT METHYLTRANSFERASE E"/>
    <property type="match status" value="1"/>
</dbReference>
<evidence type="ECO:0000256" key="3">
    <source>
        <dbReference type="ARBA" id="ARBA00022490"/>
    </source>
</evidence>
<evidence type="ECO:0000256" key="1">
    <source>
        <dbReference type="ARBA" id="ARBA00004496"/>
    </source>
</evidence>
<evidence type="ECO:0000256" key="2">
    <source>
        <dbReference type="ARBA" id="ARBA00005528"/>
    </source>
</evidence>
<keyword evidence="5 10" id="KW-0489">Methyltransferase</keyword>
<dbReference type="AlphaFoldDB" id="A0A1X7AEX8"/>
<comment type="catalytic activity">
    <reaction evidence="9 10">
        <text>uridine(1498) in 16S rRNA + S-adenosyl-L-methionine = N(3)-methyluridine(1498) in 16S rRNA + S-adenosyl-L-homocysteine + H(+)</text>
        <dbReference type="Rhea" id="RHEA:42920"/>
        <dbReference type="Rhea" id="RHEA-COMP:10283"/>
        <dbReference type="Rhea" id="RHEA-COMP:10284"/>
        <dbReference type="ChEBI" id="CHEBI:15378"/>
        <dbReference type="ChEBI" id="CHEBI:57856"/>
        <dbReference type="ChEBI" id="CHEBI:59789"/>
        <dbReference type="ChEBI" id="CHEBI:65315"/>
        <dbReference type="ChEBI" id="CHEBI:74502"/>
        <dbReference type="EC" id="2.1.1.193"/>
    </reaction>
</comment>
<evidence type="ECO:0000259" key="11">
    <source>
        <dbReference type="Pfam" id="PF04452"/>
    </source>
</evidence>
<dbReference type="PANTHER" id="PTHR30027:SF3">
    <property type="entry name" value="16S RRNA (URACIL(1498)-N(3))-METHYLTRANSFERASE"/>
    <property type="match status" value="1"/>
</dbReference>
<dbReference type="NCBIfam" id="NF008700">
    <property type="entry name" value="PRK11713.5-4"/>
    <property type="match status" value="1"/>
</dbReference>
<evidence type="ECO:0000313" key="13">
    <source>
        <dbReference type="Proteomes" id="UP000196573"/>
    </source>
</evidence>
<keyword evidence="4 10" id="KW-0698">rRNA processing</keyword>
<accession>A0A1X7AEX8</accession>
<dbReference type="RefSeq" id="WP_087106660.1">
    <property type="nucleotide sequence ID" value="NZ_CBCSCN010000004.1"/>
</dbReference>
<evidence type="ECO:0000256" key="10">
    <source>
        <dbReference type="PIRNR" id="PIRNR015601"/>
    </source>
</evidence>
<keyword evidence="6 10" id="KW-0808">Transferase</keyword>
<protein>
    <recommendedName>
        <fullName evidence="10">Ribosomal RNA small subunit methyltransferase E</fullName>
        <ecNumber evidence="10">2.1.1.193</ecNumber>
    </recommendedName>
</protein>
<organism evidence="12 13">
    <name type="scientific">Parendozoicomonas haliclonae</name>
    <dbReference type="NCBI Taxonomy" id="1960125"/>
    <lineage>
        <taxon>Bacteria</taxon>
        <taxon>Pseudomonadati</taxon>
        <taxon>Pseudomonadota</taxon>
        <taxon>Gammaproteobacteria</taxon>
        <taxon>Oceanospirillales</taxon>
        <taxon>Endozoicomonadaceae</taxon>
        <taxon>Parendozoicomonas</taxon>
    </lineage>
</organism>
<dbReference type="Pfam" id="PF04452">
    <property type="entry name" value="Methyltrans_RNA"/>
    <property type="match status" value="1"/>
</dbReference>
<dbReference type="InterPro" id="IPR029026">
    <property type="entry name" value="tRNA_m1G_MTases_N"/>
</dbReference>